<dbReference type="GO" id="GO:0003677">
    <property type="term" value="F:DNA binding"/>
    <property type="evidence" value="ECO:0007669"/>
    <property type="project" value="UniProtKB-KW"/>
</dbReference>
<evidence type="ECO:0000313" key="1">
    <source>
        <dbReference type="EMBL" id="JAA65923.1"/>
    </source>
</evidence>
<accession>A0A0K8R4V4</accession>
<protein>
    <submittedName>
        <fullName evidence="1">Putative homeobox transcription factor sip1</fullName>
    </submittedName>
</protein>
<name>A0A0K8R4V4_IXORI</name>
<sequence length="119" mass="14444">MYSNKCLSKKSFVLPNIYCERHLFRRFSISLFRSKLKLRNNSRVLIFATRWDLNIDSHVLGYEYRFPFYRNCSLDLFFANRRRFTKFVKINKVLAKIHSFTVCYPINVFICREIVSCFC</sequence>
<proteinExistence type="evidence at transcript level"/>
<dbReference type="EMBL" id="GADI01007885">
    <property type="protein sequence ID" value="JAA65923.1"/>
    <property type="molecule type" value="mRNA"/>
</dbReference>
<organism evidence="1">
    <name type="scientific">Ixodes ricinus</name>
    <name type="common">Common tick</name>
    <name type="synonym">Acarus ricinus</name>
    <dbReference type="NCBI Taxonomy" id="34613"/>
    <lineage>
        <taxon>Eukaryota</taxon>
        <taxon>Metazoa</taxon>
        <taxon>Ecdysozoa</taxon>
        <taxon>Arthropoda</taxon>
        <taxon>Chelicerata</taxon>
        <taxon>Arachnida</taxon>
        <taxon>Acari</taxon>
        <taxon>Parasitiformes</taxon>
        <taxon>Ixodida</taxon>
        <taxon>Ixodoidea</taxon>
        <taxon>Ixodidae</taxon>
        <taxon>Ixodinae</taxon>
        <taxon>Ixodes</taxon>
    </lineage>
</organism>
<keyword evidence="1" id="KW-0238">DNA-binding</keyword>
<reference evidence="1" key="1">
    <citation type="submission" date="2012-12" db="EMBL/GenBank/DDBJ databases">
        <title>Identification and characterization of a phenylalanine ammonia-lyase gene family in Isatis indigotica Fort.</title>
        <authorList>
            <person name="Liu Q."/>
            <person name="Chen J."/>
            <person name="Zhou X."/>
            <person name="Di P."/>
            <person name="Xiao Y."/>
            <person name="Xuan H."/>
            <person name="Zhang L."/>
            <person name="Chen W."/>
        </authorList>
    </citation>
    <scope>NUCLEOTIDE SEQUENCE</scope>
    <source>
        <tissue evidence="1">Salivary gland</tissue>
    </source>
</reference>
<dbReference type="AlphaFoldDB" id="A0A0K8R4V4"/>
<keyword evidence="1" id="KW-0371">Homeobox</keyword>